<proteinExistence type="predicted"/>
<evidence type="ECO:0000313" key="2">
    <source>
        <dbReference type="Proteomes" id="UP000785679"/>
    </source>
</evidence>
<dbReference type="EMBL" id="RRYP01000705">
    <property type="protein sequence ID" value="TNV86974.1"/>
    <property type="molecule type" value="Genomic_DNA"/>
</dbReference>
<accession>A0A8J8T981</accession>
<keyword evidence="2" id="KW-1185">Reference proteome</keyword>
<reference evidence="1" key="1">
    <citation type="submission" date="2019-06" db="EMBL/GenBank/DDBJ databases">
        <authorList>
            <person name="Zheng W."/>
        </authorList>
    </citation>
    <scope>NUCLEOTIDE SEQUENCE</scope>
    <source>
        <strain evidence="1">QDHG01</strain>
    </source>
</reference>
<organism evidence="1 2">
    <name type="scientific">Halteria grandinella</name>
    <dbReference type="NCBI Taxonomy" id="5974"/>
    <lineage>
        <taxon>Eukaryota</taxon>
        <taxon>Sar</taxon>
        <taxon>Alveolata</taxon>
        <taxon>Ciliophora</taxon>
        <taxon>Intramacronucleata</taxon>
        <taxon>Spirotrichea</taxon>
        <taxon>Stichotrichia</taxon>
        <taxon>Sporadotrichida</taxon>
        <taxon>Halteriidae</taxon>
        <taxon>Halteria</taxon>
    </lineage>
</organism>
<protein>
    <submittedName>
        <fullName evidence="1">Uncharacterized protein</fullName>
    </submittedName>
</protein>
<sequence>MQEIYAVKFLYYLLFTFLEKSELVVFLLFQLITCRLIFENSYYRREQAQDGNFNYFWDIWQIFQERGDLLEVGGQMPLSAQLKYEDGYISGNKPILKSYTEGSLNS</sequence>
<dbReference type="AlphaFoldDB" id="A0A8J8T981"/>
<gene>
    <name evidence="1" type="ORF">FGO68_gene3967</name>
</gene>
<dbReference type="Proteomes" id="UP000785679">
    <property type="component" value="Unassembled WGS sequence"/>
</dbReference>
<name>A0A8J8T981_HALGN</name>
<comment type="caution">
    <text evidence="1">The sequence shown here is derived from an EMBL/GenBank/DDBJ whole genome shotgun (WGS) entry which is preliminary data.</text>
</comment>
<evidence type="ECO:0000313" key="1">
    <source>
        <dbReference type="EMBL" id="TNV86974.1"/>
    </source>
</evidence>